<evidence type="ECO:0000313" key="1">
    <source>
        <dbReference type="Proteomes" id="UP000025227"/>
    </source>
</evidence>
<dbReference type="Proteomes" id="UP000025227">
    <property type="component" value="Unplaced"/>
</dbReference>
<evidence type="ECO:0000313" key="2">
    <source>
        <dbReference type="WBParaSite" id="HCON_00183660-00001"/>
    </source>
</evidence>
<accession>A0A7I4Z654</accession>
<proteinExistence type="predicted"/>
<dbReference type="OrthoDB" id="5871270at2759"/>
<dbReference type="AlphaFoldDB" id="A0A7I4Z654"/>
<name>A0A7I4Z654_HAECO</name>
<dbReference type="WBParaSite" id="HCON_00183660-00001">
    <property type="protein sequence ID" value="HCON_00183660-00001"/>
    <property type="gene ID" value="HCON_00183660"/>
</dbReference>
<protein>
    <submittedName>
        <fullName evidence="2">DUF29 family protein</fullName>
    </submittedName>
</protein>
<reference evidence="2" key="1">
    <citation type="submission" date="2020-12" db="UniProtKB">
        <authorList>
            <consortium name="WormBaseParasite"/>
        </authorList>
    </citation>
    <scope>IDENTIFICATION</scope>
    <source>
        <strain evidence="2">MHco3</strain>
    </source>
</reference>
<keyword evidence="1" id="KW-1185">Reference proteome</keyword>
<sequence>MSASAKLAGALAELDSRATVRGKDAKALRDVTVLAIGEVCDEARAGGDKTCPNYWRRLLLLIRAAISDQDPARQKDRVLEEFVARLRPDIRYYLTLDNPTTFEQAAAKAQMVEQLLAEATADRLIRPSLLSQALEEFGYPGANPVLDCGARLIVSEQGYAVAPVIRRPRSTDVDTGVVTSNQLAAQLLGVESSKSSAYLYFFITRYCPSVIEQIS</sequence>
<organism evidence="1 2">
    <name type="scientific">Haemonchus contortus</name>
    <name type="common">Barber pole worm</name>
    <dbReference type="NCBI Taxonomy" id="6289"/>
    <lineage>
        <taxon>Eukaryota</taxon>
        <taxon>Metazoa</taxon>
        <taxon>Ecdysozoa</taxon>
        <taxon>Nematoda</taxon>
        <taxon>Chromadorea</taxon>
        <taxon>Rhabditida</taxon>
        <taxon>Rhabditina</taxon>
        <taxon>Rhabditomorpha</taxon>
        <taxon>Strongyloidea</taxon>
        <taxon>Trichostrongylidae</taxon>
        <taxon>Haemonchus</taxon>
    </lineage>
</organism>